<gene>
    <name evidence="2" type="ORF">SNE40_000363</name>
</gene>
<dbReference type="AlphaFoldDB" id="A0AAN8Q9X4"/>
<reference evidence="2 3" key="1">
    <citation type="submission" date="2024-01" db="EMBL/GenBank/DDBJ databases">
        <title>The genome of the rayed Mediterranean limpet Patella caerulea (Linnaeus, 1758).</title>
        <authorList>
            <person name="Anh-Thu Weber A."/>
            <person name="Halstead-Nussloch G."/>
        </authorList>
    </citation>
    <scope>NUCLEOTIDE SEQUENCE [LARGE SCALE GENOMIC DNA]</scope>
    <source>
        <strain evidence="2">AATW-2023a</strain>
        <tissue evidence="2">Whole specimen</tissue>
    </source>
</reference>
<dbReference type="Gene3D" id="3.40.50.300">
    <property type="entry name" value="P-loop containing nucleotide triphosphate hydrolases"/>
    <property type="match status" value="1"/>
</dbReference>
<dbReference type="GO" id="GO:0042148">
    <property type="term" value="P:DNA strand invasion"/>
    <property type="evidence" value="ECO:0007669"/>
    <property type="project" value="TreeGrafter"/>
</dbReference>
<name>A0AAN8Q9X4_PATCE</name>
<dbReference type="EMBL" id="JAZGQO010000001">
    <property type="protein sequence ID" value="KAK6194815.1"/>
    <property type="molecule type" value="Genomic_DNA"/>
</dbReference>
<dbReference type="GO" id="GO:0000724">
    <property type="term" value="P:double-strand break repair via homologous recombination"/>
    <property type="evidence" value="ECO:0007669"/>
    <property type="project" value="InterPro"/>
</dbReference>
<dbReference type="GO" id="GO:0000400">
    <property type="term" value="F:four-way junction DNA binding"/>
    <property type="evidence" value="ECO:0007669"/>
    <property type="project" value="TreeGrafter"/>
</dbReference>
<dbReference type="Proteomes" id="UP001347796">
    <property type="component" value="Unassembled WGS sequence"/>
</dbReference>
<comment type="caution">
    <text evidence="2">The sequence shown here is derived from an EMBL/GenBank/DDBJ whole genome shotgun (WGS) entry which is preliminary data.</text>
</comment>
<dbReference type="PANTHER" id="PTHR46644:SF2">
    <property type="entry name" value="DNA REPAIR PROTEIN XRCC2"/>
    <property type="match status" value="1"/>
</dbReference>
<dbReference type="GO" id="GO:0005524">
    <property type="term" value="F:ATP binding"/>
    <property type="evidence" value="ECO:0007669"/>
    <property type="project" value="InterPro"/>
</dbReference>
<protein>
    <recommendedName>
        <fullName evidence="1">RecA family profile 1 domain-containing protein</fullName>
    </recommendedName>
</protein>
<keyword evidence="3" id="KW-1185">Reference proteome</keyword>
<evidence type="ECO:0000313" key="3">
    <source>
        <dbReference type="Proteomes" id="UP001347796"/>
    </source>
</evidence>
<dbReference type="PANTHER" id="PTHR46644">
    <property type="entry name" value="DNA REPAIR PROTEIN XRCC2"/>
    <property type="match status" value="1"/>
</dbReference>
<dbReference type="PROSITE" id="PS50162">
    <property type="entry name" value="RECA_2"/>
    <property type="match status" value="1"/>
</dbReference>
<evidence type="ECO:0000259" key="1">
    <source>
        <dbReference type="PROSITE" id="PS50162"/>
    </source>
</evidence>
<dbReference type="GO" id="GO:0005813">
    <property type="term" value="C:centrosome"/>
    <property type="evidence" value="ECO:0007669"/>
    <property type="project" value="TreeGrafter"/>
</dbReference>
<dbReference type="GO" id="GO:0140664">
    <property type="term" value="F:ATP-dependent DNA damage sensor activity"/>
    <property type="evidence" value="ECO:0007669"/>
    <property type="project" value="InterPro"/>
</dbReference>
<dbReference type="GO" id="GO:0005657">
    <property type="term" value="C:replication fork"/>
    <property type="evidence" value="ECO:0007669"/>
    <property type="project" value="InterPro"/>
</dbReference>
<dbReference type="SUPFAM" id="SSF52540">
    <property type="entry name" value="P-loop containing nucleoside triphosphate hydrolases"/>
    <property type="match status" value="1"/>
</dbReference>
<dbReference type="InterPro" id="IPR020588">
    <property type="entry name" value="RecA_ATP-bd"/>
</dbReference>
<dbReference type="InterPro" id="IPR027417">
    <property type="entry name" value="P-loop_NTPase"/>
</dbReference>
<feature type="domain" description="RecA family profile 1" evidence="1">
    <location>
        <begin position="12"/>
        <end position="215"/>
    </location>
</feature>
<evidence type="ECO:0000313" key="2">
    <source>
        <dbReference type="EMBL" id="KAK6194815.1"/>
    </source>
</evidence>
<accession>A0AAN8Q9X4</accession>
<sequence length="293" mass="33221">MSKSETGAQLLARLGGRPTLQGLEENLFNKDGPNGGDVFEFYGEEGVGKTELFLHFVTKVILPKNWNHFEIGGFGGKIIYIDTDYKFSILRLAKILNNRIRDIVNGVTMATDKQQDLKKPTEKDIDSFVKNCLQNVKLVRCLSSHQLICTLHSLENQVCECPGIGLILLDSISTFYWTDKASNMLDYNINQIKSILSKLVTDYNLVLFITKAALVKKKTKDLSNSFAMGDKSGKSDEMYQYAEFLGNTWHSFIQKRFIMIKEVSQNQSKFSLHCKQSKLTKKFTISDNGVQFL</sequence>
<organism evidence="2 3">
    <name type="scientific">Patella caerulea</name>
    <name type="common">Rayed Mediterranean limpet</name>
    <dbReference type="NCBI Taxonomy" id="87958"/>
    <lineage>
        <taxon>Eukaryota</taxon>
        <taxon>Metazoa</taxon>
        <taxon>Spiralia</taxon>
        <taxon>Lophotrochozoa</taxon>
        <taxon>Mollusca</taxon>
        <taxon>Gastropoda</taxon>
        <taxon>Patellogastropoda</taxon>
        <taxon>Patelloidea</taxon>
        <taxon>Patellidae</taxon>
        <taxon>Patella</taxon>
    </lineage>
</organism>
<dbReference type="CDD" id="cd19490">
    <property type="entry name" value="XRCC2"/>
    <property type="match status" value="1"/>
</dbReference>
<dbReference type="InterPro" id="IPR030547">
    <property type="entry name" value="XRCC2"/>
</dbReference>
<dbReference type="GO" id="GO:0033063">
    <property type="term" value="C:Rad51B-Rad51C-Rad51D-XRCC2 complex"/>
    <property type="evidence" value="ECO:0007669"/>
    <property type="project" value="InterPro"/>
</dbReference>
<proteinExistence type="predicted"/>